<keyword evidence="1" id="KW-1133">Transmembrane helix</keyword>
<feature type="transmembrane region" description="Helical" evidence="1">
    <location>
        <begin position="279"/>
        <end position="300"/>
    </location>
</feature>
<comment type="caution">
    <text evidence="3">The sequence shown here is derived from an EMBL/GenBank/DDBJ whole genome shotgun (WGS) entry which is preliminary data.</text>
</comment>
<proteinExistence type="predicted"/>
<dbReference type="Proteomes" id="UP000651156">
    <property type="component" value="Unassembled WGS sequence"/>
</dbReference>
<dbReference type="InterPro" id="IPR050721">
    <property type="entry name" value="Trk_Ktr_HKT_K-transport"/>
</dbReference>
<dbReference type="PANTHER" id="PTHR43833">
    <property type="entry name" value="POTASSIUM CHANNEL PROTEIN 2-RELATED-RELATED"/>
    <property type="match status" value="1"/>
</dbReference>
<accession>A0ABR9UN38</accession>
<evidence type="ECO:0000256" key="1">
    <source>
        <dbReference type="SAM" id="Phobius"/>
    </source>
</evidence>
<dbReference type="PROSITE" id="PS51202">
    <property type="entry name" value="RCK_C"/>
    <property type="match status" value="1"/>
</dbReference>
<name>A0ABR9UN38_9CHRO</name>
<dbReference type="RefSeq" id="WP_193930945.1">
    <property type="nucleotide sequence ID" value="NZ_CAWPMZ010000139.1"/>
</dbReference>
<reference evidence="3 4" key="1">
    <citation type="submission" date="2020-10" db="EMBL/GenBank/DDBJ databases">
        <authorList>
            <person name="Castelo-Branco R."/>
            <person name="Eusebio N."/>
            <person name="Adriana R."/>
            <person name="Vieira A."/>
            <person name="Brugerolle De Fraissinette N."/>
            <person name="Rezende De Castro R."/>
            <person name="Schneider M.P."/>
            <person name="Vasconcelos V."/>
            <person name="Leao P.N."/>
        </authorList>
    </citation>
    <scope>NUCLEOTIDE SEQUENCE [LARGE SCALE GENOMIC DNA]</scope>
    <source>
        <strain evidence="3 4">LEGE 06123</strain>
    </source>
</reference>
<sequence length="678" mass="75268">MLPSSGSSKSSKPPSQLTKFLVCGLGSLGQHCVAVLKDYGVAVSAIDLILPQNWEVPELPNLLDDLAIGDCRQAAILEQVKIRECRSILLVTSDERGNTEAAFAARLLNPDIRLILRSDKQNLNQLLSQNLGNFVAFEPSQLSAAAFALAALGDQTLGYFNLEGQLLRVVKYQIKPGDRWCDRWWVHGLNTRNRRILSHTANFSPLPKQFYEWEPEARVRAGDTIVYIEVASSSYSQQAKASSVKQQLHQAVRQGIWHHLKQYISQFWQWTYQYQTRRVAVLCCFTVLILVVCGTILFRWEYPEINLQDAFNATATLLLGGYGDLFGDIKPETPLSFGLQVFSLALALAGTAFIGVLYALLIDLLLTSRFHFSSRPPIPQQDHIVLIGLGRLGQRVATLLQEFKQSIAGISNTELDPGILPQMPLVVDNIVSALSKIHLENAKSAIVITEDDLENLEIGLMVHAANSDVGVIIHSYDQHFRDQVARLFPYAQVLCASALSAEVFAAAAFGENVLSLFHFNNTTVLVTEYFIETGDTLNGLMLSEVAYGYAVVPILYQHDKHESVKFMPAQETRLYVGDRLIVLATSLSLQRIERGEMAPRCWQVQIEKALNQDAVFDGANAIALISGCSLAIARKLMNNLPATLPQPLYHHQAQHLVWELSKVQVTAHLTALKDSNSV</sequence>
<dbReference type="PANTHER" id="PTHR43833:SF11">
    <property type="entry name" value="VOLTAGE-GATED POTASSIUM CHANNEL KCH"/>
    <property type="match status" value="1"/>
</dbReference>
<evidence type="ECO:0000313" key="4">
    <source>
        <dbReference type="Proteomes" id="UP000651156"/>
    </source>
</evidence>
<protein>
    <submittedName>
        <fullName evidence="3">NAD-binding protein</fullName>
    </submittedName>
</protein>
<keyword evidence="1" id="KW-0472">Membrane</keyword>
<feature type="transmembrane region" description="Helical" evidence="1">
    <location>
        <begin position="341"/>
        <end position="366"/>
    </location>
</feature>
<keyword evidence="1" id="KW-0812">Transmembrane</keyword>
<dbReference type="InterPro" id="IPR006037">
    <property type="entry name" value="RCK_C"/>
</dbReference>
<feature type="domain" description="RCK C-terminal" evidence="2">
    <location>
        <begin position="514"/>
        <end position="598"/>
    </location>
</feature>
<dbReference type="InterPro" id="IPR003148">
    <property type="entry name" value="RCK_N"/>
</dbReference>
<dbReference type="Pfam" id="PF02254">
    <property type="entry name" value="TrkA_N"/>
    <property type="match status" value="2"/>
</dbReference>
<dbReference type="EMBL" id="JADEWN010000008">
    <property type="protein sequence ID" value="MBE9189707.1"/>
    <property type="molecule type" value="Genomic_DNA"/>
</dbReference>
<evidence type="ECO:0000313" key="3">
    <source>
        <dbReference type="EMBL" id="MBE9189707.1"/>
    </source>
</evidence>
<keyword evidence="4" id="KW-1185">Reference proteome</keyword>
<dbReference type="InterPro" id="IPR036291">
    <property type="entry name" value="NAD(P)-bd_dom_sf"/>
</dbReference>
<dbReference type="SUPFAM" id="SSF81324">
    <property type="entry name" value="Voltage-gated potassium channels"/>
    <property type="match status" value="1"/>
</dbReference>
<gene>
    <name evidence="3" type="ORF">IQ230_04865</name>
</gene>
<organism evidence="3 4">
    <name type="scientific">Gloeocapsopsis crepidinum LEGE 06123</name>
    <dbReference type="NCBI Taxonomy" id="588587"/>
    <lineage>
        <taxon>Bacteria</taxon>
        <taxon>Bacillati</taxon>
        <taxon>Cyanobacteriota</taxon>
        <taxon>Cyanophyceae</taxon>
        <taxon>Oscillatoriophycideae</taxon>
        <taxon>Chroococcales</taxon>
        <taxon>Chroococcaceae</taxon>
        <taxon>Gloeocapsopsis</taxon>
    </lineage>
</organism>
<dbReference type="SUPFAM" id="SSF51735">
    <property type="entry name" value="NAD(P)-binding Rossmann-fold domains"/>
    <property type="match status" value="2"/>
</dbReference>
<dbReference type="Gene3D" id="3.40.50.720">
    <property type="entry name" value="NAD(P)-binding Rossmann-like Domain"/>
    <property type="match status" value="2"/>
</dbReference>
<evidence type="ECO:0000259" key="2">
    <source>
        <dbReference type="PROSITE" id="PS51202"/>
    </source>
</evidence>